<dbReference type="Proteomes" id="UP000026960">
    <property type="component" value="Chromosome 1"/>
</dbReference>
<accession>A0A0D3EUZ1</accession>
<reference evidence="2" key="1">
    <citation type="journal article" date="2009" name="Rice">
        <title>De Novo Next Generation Sequencing of Plant Genomes.</title>
        <authorList>
            <person name="Rounsley S."/>
            <person name="Marri P.R."/>
            <person name="Yu Y."/>
            <person name="He R."/>
            <person name="Sisneros N."/>
            <person name="Goicoechea J.L."/>
            <person name="Lee S.J."/>
            <person name="Angelova A."/>
            <person name="Kudrna D."/>
            <person name="Luo M."/>
            <person name="Affourtit J."/>
            <person name="Desany B."/>
            <person name="Knight J."/>
            <person name="Niazi F."/>
            <person name="Egholm M."/>
            <person name="Wing R.A."/>
        </authorList>
    </citation>
    <scope>NUCLEOTIDE SEQUENCE [LARGE SCALE GENOMIC DNA]</scope>
    <source>
        <strain evidence="2">cv. IRGC 105608</strain>
    </source>
</reference>
<feature type="region of interest" description="Disordered" evidence="1">
    <location>
        <begin position="1"/>
        <end position="39"/>
    </location>
</feature>
<feature type="compositionally biased region" description="Acidic residues" evidence="1">
    <location>
        <begin position="15"/>
        <end position="24"/>
    </location>
</feature>
<reference evidence="2" key="2">
    <citation type="submission" date="2015-03" db="UniProtKB">
        <authorList>
            <consortium name="EnsemblPlants"/>
        </authorList>
    </citation>
    <scope>IDENTIFICATION</scope>
</reference>
<feature type="region of interest" description="Disordered" evidence="1">
    <location>
        <begin position="87"/>
        <end position="112"/>
    </location>
</feature>
<dbReference type="HOGENOM" id="CLU_108231_1_1_1"/>
<evidence type="ECO:0000256" key="1">
    <source>
        <dbReference type="SAM" id="MobiDB-lite"/>
    </source>
</evidence>
<dbReference type="PaxDb" id="65489-OBART01G33690.1"/>
<evidence type="ECO:0000313" key="2">
    <source>
        <dbReference type="EnsemblPlants" id="OBART01G33690.1"/>
    </source>
</evidence>
<keyword evidence="3" id="KW-1185">Reference proteome</keyword>
<name>A0A0D3EUZ1_9ORYZ</name>
<dbReference type="eggNOG" id="ENOG502S3Z3">
    <property type="taxonomic scope" value="Eukaryota"/>
</dbReference>
<dbReference type="STRING" id="65489.A0A0D3EUZ1"/>
<dbReference type="PANTHER" id="PTHR33647:SF1">
    <property type="entry name" value="OS01G0793800 PROTEIN"/>
    <property type="match status" value="1"/>
</dbReference>
<evidence type="ECO:0000313" key="3">
    <source>
        <dbReference type="Proteomes" id="UP000026960"/>
    </source>
</evidence>
<dbReference type="AlphaFoldDB" id="A0A0D3EUZ1"/>
<dbReference type="PANTHER" id="PTHR33647">
    <property type="entry name" value="OS01G0793900 PROTEIN"/>
    <property type="match status" value="1"/>
</dbReference>
<protein>
    <submittedName>
        <fullName evidence="2">Uncharacterized protein</fullName>
    </submittedName>
</protein>
<proteinExistence type="predicted"/>
<feature type="compositionally biased region" description="Basic and acidic residues" evidence="1">
    <location>
        <begin position="87"/>
        <end position="99"/>
    </location>
</feature>
<organism evidence="2">
    <name type="scientific">Oryza barthii</name>
    <dbReference type="NCBI Taxonomy" id="65489"/>
    <lineage>
        <taxon>Eukaryota</taxon>
        <taxon>Viridiplantae</taxon>
        <taxon>Streptophyta</taxon>
        <taxon>Embryophyta</taxon>
        <taxon>Tracheophyta</taxon>
        <taxon>Spermatophyta</taxon>
        <taxon>Magnoliopsida</taxon>
        <taxon>Liliopsida</taxon>
        <taxon>Poales</taxon>
        <taxon>Poaceae</taxon>
        <taxon>BOP clade</taxon>
        <taxon>Oryzoideae</taxon>
        <taxon>Oryzeae</taxon>
        <taxon>Oryzinae</taxon>
        <taxon>Oryza</taxon>
    </lineage>
</organism>
<sequence length="112" mass="12531">MGNCGASQRAVESWADGDEWEDEAAASSSSEDDGHRERMEHVAEVTIRITKRQLHELMERKGAGNGHGKISRRSTQQLLADIMNSGEVHHHDQHREAHWKPALQSIPEAVES</sequence>
<dbReference type="Gramene" id="OBART01G33690.1">
    <property type="protein sequence ID" value="OBART01G33690.1"/>
    <property type="gene ID" value="OBART01G33690"/>
</dbReference>
<dbReference type="EnsemblPlants" id="OBART01G33690.1">
    <property type="protein sequence ID" value="OBART01G33690.1"/>
    <property type="gene ID" value="OBART01G33690"/>
</dbReference>